<feature type="chain" id="PRO_5042940727" evidence="1">
    <location>
        <begin position="32"/>
        <end position="798"/>
    </location>
</feature>
<reference evidence="3 4" key="1">
    <citation type="journal article" date="2017" name="Front. Microbiol.">
        <title>Phaeobacter piscinae sp. nov., a species of the Roseobacter group and potential aquaculture probiont.</title>
        <authorList>
            <person name="Sonnenschein E.C."/>
            <person name="Phippen C.B.W."/>
            <person name="Nielsen K.F."/>
            <person name="Mateiu R.V."/>
            <person name="Melchiorsen J."/>
            <person name="Gram L."/>
            <person name="Overmann J."/>
            <person name="Freese H.M."/>
        </authorList>
    </citation>
    <scope>NUCLEOTIDE SEQUENCE [LARGE SCALE GENOMIC DNA]</scope>
    <source>
        <strain evidence="3 4">P13</strain>
    </source>
</reference>
<dbReference type="EMBL" id="CP010769">
    <property type="protein sequence ID" value="ATG45646.1"/>
    <property type="molecule type" value="Genomic_DNA"/>
</dbReference>
<evidence type="ECO:0000256" key="1">
    <source>
        <dbReference type="SAM" id="SignalP"/>
    </source>
</evidence>
<evidence type="ECO:0000313" key="3">
    <source>
        <dbReference type="EMBL" id="ATG45646.1"/>
    </source>
</evidence>
<dbReference type="AlphaFoldDB" id="A0AAN1LCH0"/>
<evidence type="ECO:0000259" key="2">
    <source>
        <dbReference type="PROSITE" id="PS50234"/>
    </source>
</evidence>
<name>A0AAN1LCH0_9RHOB</name>
<evidence type="ECO:0000313" key="4">
    <source>
        <dbReference type="Proteomes" id="UP000218606"/>
    </source>
</evidence>
<accession>A0AAN1LCH0</accession>
<feature type="signal peptide" evidence="1">
    <location>
        <begin position="1"/>
        <end position="31"/>
    </location>
</feature>
<feature type="domain" description="VWFA" evidence="2">
    <location>
        <begin position="40"/>
        <end position="221"/>
    </location>
</feature>
<dbReference type="SUPFAM" id="SSF53300">
    <property type="entry name" value="vWA-like"/>
    <property type="match status" value="1"/>
</dbReference>
<keyword evidence="1" id="KW-0732">Signal</keyword>
<dbReference type="InterPro" id="IPR036465">
    <property type="entry name" value="vWFA_dom_sf"/>
</dbReference>
<dbReference type="Gene3D" id="3.40.50.410">
    <property type="entry name" value="von Willebrand factor, type A domain"/>
    <property type="match status" value="1"/>
</dbReference>
<protein>
    <submittedName>
        <fullName evidence="3">Mg-chelatase subunit ChlD</fullName>
    </submittedName>
</protein>
<dbReference type="SMART" id="SM00327">
    <property type="entry name" value="VWA"/>
    <property type="match status" value="1"/>
</dbReference>
<geneLocation type="plasmid" evidence="4">
    <name>pp13_b</name>
</geneLocation>
<gene>
    <name evidence="3" type="ORF">PhaeoP13_03764</name>
</gene>
<sequence length="798" mass="85684">MTQRQHSSRQRTRLGTAALSLCLASTSLVQAQTQSGQSNDVMVVFDASGSMWGQVDGTAKVEIAQDVFADLSEEWQRNRQAVGLIAYGHRRRGDCSDIEVLAQPSVEGSASLAQIVSSLSPRGKTPLSQAVRTAAEQMLYTENAATVVLLSDGIETCDLDPCAVGAELESLGFDFTAHVIGFDIREEADRAQLQCLADTTGGTYMDARDAATLSTALAQATGGADPRLAPEVKITTTATKITVEIADGTARPAFVTLSAINAETGERRDLGRLEGADQVITGLTFDLPQGDWVFMAEGDGGTGETTARLTEATQEIPIPFAANTGAFEVISANSFTVDGTIAFQLRSLEPLQQNATYSVMLFPRGATTFDENITFSYRFGTDPETTDHAFYPWEFDLPTGDYEIVIMGDSYDLGDHLGRFPVQLVETLEVTETQASVPAADDTTPPPSFGFSQIAEPLSPGSQNAFLIDGPVAPGDQAMLIGLEGQDMQVVEVPDDGVVSLPPQIVAGTYRVQLVRPDGTDFHLGLIDALPETAQDIGDHSEGGEPADTMLSAQGLAAETGPQKLGFDPWKTCEEAVACRVEDRRVGLEWMLPAGWAAEEPFYYTTAGGAQADHPTMQMARASGGAFSITLNPRQWDVVLGPCEDVASGLLCREASDVLKDQTDYEMIRNSLNGDFPKPDGWLPIGRSWTIEDRALGARVGLIKLDEPDDRAETVSASIRLDNPEQFGLSDTSIVQTELGLIWDQNLLVNAIDGEIRFEDGALFVLLARPGGWDGTQDVWVGTISNPANHRAVLVNLY</sequence>
<dbReference type="Proteomes" id="UP000218606">
    <property type="component" value="Plasmid pP13_b"/>
</dbReference>
<proteinExistence type="predicted"/>
<dbReference type="InterPro" id="IPR002035">
    <property type="entry name" value="VWF_A"/>
</dbReference>
<dbReference type="Pfam" id="PF13519">
    <property type="entry name" value="VWA_2"/>
    <property type="match status" value="1"/>
</dbReference>
<dbReference type="PROSITE" id="PS50234">
    <property type="entry name" value="VWFA"/>
    <property type="match status" value="1"/>
</dbReference>
<keyword evidence="3" id="KW-0614">Plasmid</keyword>
<organism evidence="3 4">
    <name type="scientific">Phaeobacter piscinae</name>
    <dbReference type="NCBI Taxonomy" id="1580596"/>
    <lineage>
        <taxon>Bacteria</taxon>
        <taxon>Pseudomonadati</taxon>
        <taxon>Pseudomonadota</taxon>
        <taxon>Alphaproteobacteria</taxon>
        <taxon>Rhodobacterales</taxon>
        <taxon>Roseobacteraceae</taxon>
        <taxon>Phaeobacter</taxon>
    </lineage>
</organism>
<dbReference type="RefSeq" id="WP_096873477.1">
    <property type="nucleotide sequence ID" value="NZ_CP010658.1"/>
</dbReference>